<organism evidence="5 6">
    <name type="scientific">Geobacter argillaceus</name>
    <dbReference type="NCBI Taxonomy" id="345631"/>
    <lineage>
        <taxon>Bacteria</taxon>
        <taxon>Pseudomonadati</taxon>
        <taxon>Thermodesulfobacteriota</taxon>
        <taxon>Desulfuromonadia</taxon>
        <taxon>Geobacterales</taxon>
        <taxon>Geobacteraceae</taxon>
        <taxon>Geobacter</taxon>
    </lineage>
</organism>
<evidence type="ECO:0000256" key="1">
    <source>
        <dbReference type="ARBA" id="ARBA00023125"/>
    </source>
</evidence>
<proteinExistence type="predicted"/>
<feature type="domain" description="DUF7669" evidence="4">
    <location>
        <begin position="8"/>
        <end position="87"/>
    </location>
</feature>
<accession>A0A562UZV1</accession>
<dbReference type="EMBL" id="VLLN01000060">
    <property type="protein sequence ID" value="TWJ11166.1"/>
    <property type="molecule type" value="Genomic_DNA"/>
</dbReference>
<dbReference type="OrthoDB" id="3654724at2"/>
<comment type="caution">
    <text evidence="5">The sequence shown here is derived from an EMBL/GenBank/DDBJ whole genome shotgun (WGS) entry which is preliminary data.</text>
</comment>
<reference evidence="5 6" key="1">
    <citation type="submission" date="2019-07" db="EMBL/GenBank/DDBJ databases">
        <title>Genomic Encyclopedia of Archaeal and Bacterial Type Strains, Phase II (KMG-II): from individual species to whole genera.</title>
        <authorList>
            <person name="Goeker M."/>
        </authorList>
    </citation>
    <scope>NUCLEOTIDE SEQUENCE [LARGE SCALE GENOMIC DNA]</scope>
    <source>
        <strain evidence="5 6">ATCC BAA-1139</strain>
    </source>
</reference>
<dbReference type="InterPro" id="IPR002793">
    <property type="entry name" value="Endonuclease_NucS"/>
</dbReference>
<dbReference type="GO" id="GO:0004519">
    <property type="term" value="F:endonuclease activity"/>
    <property type="evidence" value="ECO:0007669"/>
    <property type="project" value="InterPro"/>
</dbReference>
<feature type="compositionally biased region" description="Acidic residues" evidence="2">
    <location>
        <begin position="108"/>
        <end position="118"/>
    </location>
</feature>
<evidence type="ECO:0000259" key="4">
    <source>
        <dbReference type="Pfam" id="PF24706"/>
    </source>
</evidence>
<dbReference type="InterPro" id="IPR011856">
    <property type="entry name" value="tRNA_endonuc-like_dom_sf"/>
</dbReference>
<evidence type="ECO:0000259" key="3">
    <source>
        <dbReference type="Pfam" id="PF01939"/>
    </source>
</evidence>
<dbReference type="CDD" id="cd22341">
    <property type="entry name" value="NucS-like"/>
    <property type="match status" value="1"/>
</dbReference>
<name>A0A562UZV1_9BACT</name>
<dbReference type="Gene3D" id="3.40.1350.10">
    <property type="match status" value="1"/>
</dbReference>
<feature type="domain" description="Endonuclease NucS C-terminal" evidence="3">
    <location>
        <begin position="129"/>
        <end position="227"/>
    </location>
</feature>
<gene>
    <name evidence="5" type="ORF">JN12_04064</name>
</gene>
<dbReference type="PANTHER" id="PTHR38814">
    <property type="entry name" value="ENDONUCLEASE NUCS"/>
    <property type="match status" value="1"/>
</dbReference>
<sequence length="257" mass="29759">MSPMYDKPVRLLMKDMVEVFQLKLGEVLQREKVFQWFQQYYPKIKEGTIQAHLSKMSTNLPVRIHYKANPNGEDDLFFRIDPNRYRLYDPANDPAPIYKGQLPTSKDDDTESSTEETTAEEKASEFAYEKDLQSFLSKNLQLIEHGLRLYEEEGITGIEYPAGGRFIDILAVDKNNNYVVIELKVSRGYDRVIGQLLRYMAWIEKHQMDSGQSVRGVIIAKEITDDLTLATSRIKDVELFEYELSVTLKKVALYLTP</sequence>
<dbReference type="Proteomes" id="UP000319449">
    <property type="component" value="Unassembled WGS sequence"/>
</dbReference>
<keyword evidence="6" id="KW-1185">Reference proteome</keyword>
<dbReference type="Pfam" id="PF01939">
    <property type="entry name" value="NucS_C"/>
    <property type="match status" value="1"/>
</dbReference>
<protein>
    <recommendedName>
        <fullName evidence="7">Nuclease of restriction endonuclease-like (RecB) superfamily</fullName>
    </recommendedName>
</protein>
<dbReference type="RefSeq" id="WP_145026358.1">
    <property type="nucleotide sequence ID" value="NZ_VLLN01000060.1"/>
</dbReference>
<dbReference type="InterPro" id="IPR048301">
    <property type="entry name" value="NucS_C"/>
</dbReference>
<evidence type="ECO:0000313" key="6">
    <source>
        <dbReference type="Proteomes" id="UP000319449"/>
    </source>
</evidence>
<dbReference type="GO" id="GO:0003677">
    <property type="term" value="F:DNA binding"/>
    <property type="evidence" value="ECO:0007669"/>
    <property type="project" value="UniProtKB-KW"/>
</dbReference>
<dbReference type="Pfam" id="PF24706">
    <property type="entry name" value="DUF7669"/>
    <property type="match status" value="1"/>
</dbReference>
<dbReference type="InterPro" id="IPR056086">
    <property type="entry name" value="DUF7669"/>
</dbReference>
<evidence type="ECO:0000256" key="2">
    <source>
        <dbReference type="SAM" id="MobiDB-lite"/>
    </source>
</evidence>
<dbReference type="AlphaFoldDB" id="A0A562UZV1"/>
<dbReference type="PANTHER" id="PTHR38814:SF1">
    <property type="entry name" value="ENDONUCLEASE NUCS"/>
    <property type="match status" value="1"/>
</dbReference>
<evidence type="ECO:0000313" key="5">
    <source>
        <dbReference type="EMBL" id="TWJ11166.1"/>
    </source>
</evidence>
<feature type="region of interest" description="Disordered" evidence="2">
    <location>
        <begin position="91"/>
        <end position="123"/>
    </location>
</feature>
<evidence type="ECO:0008006" key="7">
    <source>
        <dbReference type="Google" id="ProtNLM"/>
    </source>
</evidence>
<keyword evidence="1" id="KW-0238">DNA-binding</keyword>